<keyword evidence="3" id="KW-1185">Reference proteome</keyword>
<dbReference type="OMA" id="AMKSRLW"/>
<dbReference type="eggNOG" id="ENOG502S44G">
    <property type="taxonomic scope" value="Eukaryota"/>
</dbReference>
<reference evidence="3" key="1">
    <citation type="journal article" date="2005" name="Nature">
        <title>Sequencing of Aspergillus nidulans and comparative analysis with A. fumigatus and A. oryzae.</title>
        <authorList>
            <person name="Galagan J.E."/>
            <person name="Calvo S.E."/>
            <person name="Cuomo C."/>
            <person name="Ma L.J."/>
            <person name="Wortman J.R."/>
            <person name="Batzoglou S."/>
            <person name="Lee S.I."/>
            <person name="Basturkmen M."/>
            <person name="Spevak C.C."/>
            <person name="Clutterbuck J."/>
            <person name="Kapitonov V."/>
            <person name="Jurka J."/>
            <person name="Scazzocchio C."/>
            <person name="Farman M."/>
            <person name="Butler J."/>
            <person name="Purcell S."/>
            <person name="Harris S."/>
            <person name="Braus G.H."/>
            <person name="Draht O."/>
            <person name="Busch S."/>
            <person name="D'Enfert C."/>
            <person name="Bouchier C."/>
            <person name="Goldman G.H."/>
            <person name="Bell-Pedersen D."/>
            <person name="Griffiths-Jones S."/>
            <person name="Doonan J.H."/>
            <person name="Yu J."/>
            <person name="Vienken K."/>
            <person name="Pain A."/>
            <person name="Freitag M."/>
            <person name="Selker E.U."/>
            <person name="Archer D.B."/>
            <person name="Penalva M.A."/>
            <person name="Oakley B.R."/>
            <person name="Momany M."/>
            <person name="Tanaka T."/>
            <person name="Kumagai T."/>
            <person name="Asai K."/>
            <person name="Machida M."/>
            <person name="Nierman W.C."/>
            <person name="Denning D.W."/>
            <person name="Caddick M."/>
            <person name="Hynes M."/>
            <person name="Paoletti M."/>
            <person name="Fischer R."/>
            <person name="Miller B."/>
            <person name="Dyer P."/>
            <person name="Sachs M.S."/>
            <person name="Osmani S.A."/>
            <person name="Birren B.W."/>
        </authorList>
    </citation>
    <scope>NUCLEOTIDE SEQUENCE [LARGE SCALE GENOMIC DNA]</scope>
    <source>
        <strain evidence="3">FGSC A4 / ATCC 38163 / CBS 112.46 / NRRL 194 / M139</strain>
    </source>
</reference>
<sequence>MSVKQPAELYSYLEEGTQLAITSVHLVNQDLPLGGACGHGTLPNGKTVSLELLKDTELELLHRSPTTDNDERDIITRVMTRIGSIEDEARMCIVGRNIWSVKNRLWAGITPLSEQRWKEKGLDQPDNFDTAAQYLSAVVAVFEYLNRPKVQENIRDTFNLISQHLGEFETIVNAERGKGHPHVNVRQLWTEYIKAHFEVITERAHRWVLVHVNALRKPLIRDLVTYRPADLDNPDRVQWKITDRLHILAEIAGVADYTIMLPMHGYYGYTAPSIPEGVLPSLRSPKWDVRSKAYGPYMKTISRIQQVQNILDRREREGHVEYHIADPIQFQRTTEIQLGCQHRARREIRGEPVEPVPKEPWITDILHWMKTDEHRVGFVVYRLTYGQNEADWNAFREKFEAHLSDWGSGQTGSAALKPHLALHWRDGKDLGIPEDDVEAARKHYLDTYTASTDHPLTLLDHINQRAFLAVDTSSYTSYTTSTYTASTSYVLPGDFTGFILAVDPEFDPKKGPDRPDETPGFFGQLRILGSLVWGDLLSMLASQCAILEDLWPLAIDHPDQVYAGSLVPLVVKSWRIHNGIRGILMNQMMEYVKARVEDRAWPVTATPAGDSPQRAITNATTTTQTDNNSGDGNGGNNTIRTPRYLLPELVPPADPAEANIQRHMLFQFARHLRRNGQTEQAIIVEQVIRAPRGELPDMDEVQRRMELEGITPGETRSAPLSWQEQGQNQEEDEGCPMQ</sequence>
<name>Q5BAN3_EMENI</name>
<reference evidence="3" key="2">
    <citation type="journal article" date="2009" name="Fungal Genet. Biol.">
        <title>The 2008 update of the Aspergillus nidulans genome annotation: a community effort.</title>
        <authorList>
            <person name="Wortman J.R."/>
            <person name="Gilsenan J.M."/>
            <person name="Joardar V."/>
            <person name="Deegan J."/>
            <person name="Clutterbuck J."/>
            <person name="Andersen M.R."/>
            <person name="Archer D."/>
            <person name="Bencina M."/>
            <person name="Braus G."/>
            <person name="Coutinho P."/>
            <person name="von Dohren H."/>
            <person name="Doonan J."/>
            <person name="Driessen A.J."/>
            <person name="Durek P."/>
            <person name="Espeso E."/>
            <person name="Fekete E."/>
            <person name="Flipphi M."/>
            <person name="Estrada C.G."/>
            <person name="Geysens S."/>
            <person name="Goldman G."/>
            <person name="de Groot P.W."/>
            <person name="Hansen K."/>
            <person name="Harris S.D."/>
            <person name="Heinekamp T."/>
            <person name="Helmstaedt K."/>
            <person name="Henrissat B."/>
            <person name="Hofmann G."/>
            <person name="Homan T."/>
            <person name="Horio T."/>
            <person name="Horiuchi H."/>
            <person name="James S."/>
            <person name="Jones M."/>
            <person name="Karaffa L."/>
            <person name="Karanyi Z."/>
            <person name="Kato M."/>
            <person name="Keller N."/>
            <person name="Kelly D.E."/>
            <person name="Kiel J.A."/>
            <person name="Kim J.M."/>
            <person name="van der Klei I.J."/>
            <person name="Klis F.M."/>
            <person name="Kovalchuk A."/>
            <person name="Krasevec N."/>
            <person name="Kubicek C.P."/>
            <person name="Liu B."/>
            <person name="Maccabe A."/>
            <person name="Meyer V."/>
            <person name="Mirabito P."/>
            <person name="Miskei M."/>
            <person name="Mos M."/>
            <person name="Mullins J."/>
            <person name="Nelson D.R."/>
            <person name="Nielsen J."/>
            <person name="Oakley B.R."/>
            <person name="Osmani S.A."/>
            <person name="Pakula T."/>
            <person name="Paszewski A."/>
            <person name="Paulsen I."/>
            <person name="Pilsyk S."/>
            <person name="Pocsi I."/>
            <person name="Punt P.J."/>
            <person name="Ram A.F."/>
            <person name="Ren Q."/>
            <person name="Robellet X."/>
            <person name="Robson G."/>
            <person name="Seiboth B."/>
            <person name="van Solingen P."/>
            <person name="Specht T."/>
            <person name="Sun J."/>
            <person name="Taheri-Talesh N."/>
            <person name="Takeshita N."/>
            <person name="Ussery D."/>
            <person name="vanKuyk P.A."/>
            <person name="Visser H."/>
            <person name="van de Vondervoort P.J."/>
            <person name="de Vries R.P."/>
            <person name="Walton J."/>
            <person name="Xiang X."/>
            <person name="Xiong Y."/>
            <person name="Zeng A.P."/>
            <person name="Brandt B.W."/>
            <person name="Cornell M.J."/>
            <person name="van den Hondel C.A."/>
            <person name="Visser J."/>
            <person name="Oliver S.G."/>
            <person name="Turner G."/>
        </authorList>
    </citation>
    <scope>GENOME REANNOTATION</scope>
    <source>
        <strain evidence="3">FGSC A4 / ATCC 38163 / CBS 112.46 / NRRL 194 / M139</strain>
    </source>
</reference>
<dbReference type="InParanoid" id="Q5BAN3"/>
<accession>Q5BAN3</accession>
<gene>
    <name evidence="2" type="ORF">ANIA_02397</name>
</gene>
<dbReference type="OrthoDB" id="3437405at2759"/>
<accession>C8VNQ4</accession>
<dbReference type="AlphaFoldDB" id="Q5BAN3"/>
<evidence type="ECO:0000256" key="1">
    <source>
        <dbReference type="SAM" id="MobiDB-lite"/>
    </source>
</evidence>
<dbReference type="RefSeq" id="XP_660001.1">
    <property type="nucleotide sequence ID" value="XM_654909.2"/>
</dbReference>
<organism evidence="2 3">
    <name type="scientific">Emericella nidulans (strain FGSC A4 / ATCC 38163 / CBS 112.46 / NRRL 194 / M139)</name>
    <name type="common">Aspergillus nidulans</name>
    <dbReference type="NCBI Taxonomy" id="227321"/>
    <lineage>
        <taxon>Eukaryota</taxon>
        <taxon>Fungi</taxon>
        <taxon>Dikarya</taxon>
        <taxon>Ascomycota</taxon>
        <taxon>Pezizomycotina</taxon>
        <taxon>Eurotiomycetes</taxon>
        <taxon>Eurotiomycetidae</taxon>
        <taxon>Eurotiales</taxon>
        <taxon>Aspergillaceae</taxon>
        <taxon>Aspergillus</taxon>
        <taxon>Aspergillus subgen. Nidulantes</taxon>
    </lineage>
</organism>
<dbReference type="Proteomes" id="UP000000560">
    <property type="component" value="Chromosome VII"/>
</dbReference>
<protein>
    <submittedName>
        <fullName evidence="2">Uncharacterized protein</fullName>
    </submittedName>
</protein>
<proteinExistence type="predicted"/>
<dbReference type="VEuPathDB" id="FungiDB:AN2397"/>
<evidence type="ECO:0000313" key="2">
    <source>
        <dbReference type="EMBL" id="CBF86760.1"/>
    </source>
</evidence>
<evidence type="ECO:0000313" key="3">
    <source>
        <dbReference type="Proteomes" id="UP000000560"/>
    </source>
</evidence>
<dbReference type="KEGG" id="ani:ANIA_02397"/>
<feature type="compositionally biased region" description="Acidic residues" evidence="1">
    <location>
        <begin position="729"/>
        <end position="738"/>
    </location>
</feature>
<dbReference type="EMBL" id="BN001307">
    <property type="protein sequence ID" value="CBF86760.1"/>
    <property type="molecule type" value="Genomic_DNA"/>
</dbReference>
<feature type="region of interest" description="Disordered" evidence="1">
    <location>
        <begin position="708"/>
        <end position="738"/>
    </location>
</feature>
<dbReference type="GeneID" id="2874706"/>
<dbReference type="HOGENOM" id="CLU_020416_0_0_1"/>